<evidence type="ECO:0000313" key="6">
    <source>
        <dbReference type="EMBL" id="CAG9320198.1"/>
    </source>
</evidence>
<dbReference type="SMART" id="SM01411">
    <property type="entry name" value="Ephrin_rec_like"/>
    <property type="match status" value="2"/>
</dbReference>
<dbReference type="Pfam" id="PF07699">
    <property type="entry name" value="Ephrin_rec_like"/>
    <property type="match status" value="1"/>
</dbReference>
<evidence type="ECO:0000256" key="2">
    <source>
        <dbReference type="ARBA" id="ARBA00022737"/>
    </source>
</evidence>
<dbReference type="AlphaFoldDB" id="A0AAU9IZ92"/>
<reference evidence="6" key="1">
    <citation type="submission" date="2021-09" db="EMBL/GenBank/DDBJ databases">
        <authorList>
            <consortium name="AG Swart"/>
            <person name="Singh M."/>
            <person name="Singh A."/>
            <person name="Seah K."/>
            <person name="Emmerich C."/>
        </authorList>
    </citation>
    <scope>NUCLEOTIDE SEQUENCE</scope>
    <source>
        <strain evidence="6">ATCC30299</strain>
    </source>
</reference>
<comment type="caution">
    <text evidence="6">The sequence shown here is derived from an EMBL/GenBank/DDBJ whole genome shotgun (WGS) entry which is preliminary data.</text>
</comment>
<evidence type="ECO:0000256" key="3">
    <source>
        <dbReference type="SAM" id="MobiDB-lite"/>
    </source>
</evidence>
<dbReference type="Proteomes" id="UP001162131">
    <property type="component" value="Unassembled WGS sequence"/>
</dbReference>
<dbReference type="SUPFAM" id="SSF57184">
    <property type="entry name" value="Growth factor receptor domain"/>
    <property type="match status" value="1"/>
</dbReference>
<dbReference type="InterPro" id="IPR011641">
    <property type="entry name" value="Tyr-kin_ephrin_A/B_rcpt-like"/>
</dbReference>
<evidence type="ECO:0000256" key="4">
    <source>
        <dbReference type="SAM" id="Phobius"/>
    </source>
</evidence>
<keyword evidence="2" id="KW-0677">Repeat</keyword>
<feature type="transmembrane region" description="Helical" evidence="4">
    <location>
        <begin position="1054"/>
        <end position="1079"/>
    </location>
</feature>
<protein>
    <recommendedName>
        <fullName evidence="5">Tyrosine-protein kinase ephrin type A/B receptor-like domain-containing protein</fullName>
    </recommendedName>
</protein>
<keyword evidence="7" id="KW-1185">Reference proteome</keyword>
<dbReference type="Pfam" id="PF24681">
    <property type="entry name" value="Kelch_KLHDC2_KLHL20_DRC7"/>
    <property type="match status" value="2"/>
</dbReference>
<evidence type="ECO:0000256" key="1">
    <source>
        <dbReference type="ARBA" id="ARBA00022441"/>
    </source>
</evidence>
<dbReference type="PANTHER" id="PTHR46093">
    <property type="entry name" value="ACYL-COA-BINDING DOMAIN-CONTAINING PROTEIN 5"/>
    <property type="match status" value="1"/>
</dbReference>
<keyword evidence="4" id="KW-0472">Membrane</keyword>
<dbReference type="EMBL" id="CAJZBQ010000024">
    <property type="protein sequence ID" value="CAG9320198.1"/>
    <property type="molecule type" value="Genomic_DNA"/>
</dbReference>
<evidence type="ECO:0000313" key="7">
    <source>
        <dbReference type="Proteomes" id="UP001162131"/>
    </source>
</evidence>
<gene>
    <name evidence="6" type="ORF">BSTOLATCC_MIC25430</name>
</gene>
<feature type="region of interest" description="Disordered" evidence="3">
    <location>
        <begin position="1126"/>
        <end position="1145"/>
    </location>
</feature>
<dbReference type="Gene3D" id="2.120.10.80">
    <property type="entry name" value="Kelch-type beta propeller"/>
    <property type="match status" value="3"/>
</dbReference>
<dbReference type="PANTHER" id="PTHR46093:SF18">
    <property type="entry name" value="FIBRONECTIN TYPE-III DOMAIN-CONTAINING PROTEIN"/>
    <property type="match status" value="1"/>
</dbReference>
<dbReference type="InterPro" id="IPR009030">
    <property type="entry name" value="Growth_fac_rcpt_cys_sf"/>
</dbReference>
<evidence type="ECO:0000259" key="5">
    <source>
        <dbReference type="Pfam" id="PF07699"/>
    </source>
</evidence>
<feature type="domain" description="Tyrosine-protein kinase ephrin type A/B receptor-like" evidence="5">
    <location>
        <begin position="661"/>
        <end position="704"/>
    </location>
</feature>
<sequence length="1145" mass="128803">MLYLLLIIEFVSSFTPDRLPATNPPPDARAFALMDNFPSLNLIMVYGGYSDPTNSIYGDIWTFNISAETWERLIPSDGISPTGRYSGGSFGLLSQDLYCIFGGMSLTGPINDLWCFQTKGFLWNQITTSGDAPTPRMRFGYTSFYDKNNVLQFVVFGGVTISGVDSNLYILNTSTWVWSAIEVEGDTPLNSEEPSLVYYNKKLYTAGGGNTYAKISHNEALLYFDLESSDKKWHNITSSNTYTYRIFNGSFLKGSELYLMMGYSTDSKSHESSWYKVDLEDPDYDWKTVSISEDINRNLEIDSYGWTLIENTLYIFGGDKNPPLINQLAILDISVSPITFSVFENYLSPTSRMYHSLQPIGPNLYLFGGLGDNGNIYNDFWAFNVMKEEWSLINSQGQVPSKRYGYASAVNADIMLVWGGYSQEGYLNDGYIYDITSEKWYAISYTGTAPSPRVGACADFIGWFIYIYGGLTEGGLSDELWAYDVTTETYSLITSKSGPGALYFSTCSADIHKVLWVLYGESDDDTPTNKIYGFDTGKSSWIKYNDDTSDTTYSRSRAAVFKTTEQFLIVGGESWGLYPNTELFYFTTEASQFTLLGNLDDVFFAPGYTYFQNDFYIHGGGTSATTLLRFSVPDNKFLKLSKHLFCPENSPCNFTCSYGTYKTASNCEICPQGTYSDKFNLYECKKCPSGKYGPHYGATSLDMCYPCSENFYNDKEGQERCINCPATSICKVGSKAYTSYIRNFEDSSVQPQIYSANQDEINQNTLIIQIVVGITGLLVVIYMIISKKSKEILQSFDLYIDKHNHFINEPMYLKNTSVGGLFGIIFIFLAMIIIGTELVSFASNNIYEIKSLIPLVVLEQDIPKFEADFIISITLMNYGSSCVSTGNVCSAYIFSNIDGITGNWEELSCEQKDNGDCMVYTKCHKCTINKQGLLKIIMEDPNGYTSGYSVNVTSSSSIPNKYSSYNHTILSDTNFVFSGSDPTVIYFDIIPSYYKDTQESGNYTGYHVSLDKASHKGSQFEPYVLGLTFINYLTIEFDVDNNGLATTRYYNQTWIILLTTLLSSIFGVKGAIGGLMKFIEKKIILLHKKKKHIDMLKALEKNSKFIEKLREHSDFKVTKDLDSPNIKRTEEGETEKEKLSRKEAA</sequence>
<organism evidence="6 7">
    <name type="scientific">Blepharisma stoltei</name>
    <dbReference type="NCBI Taxonomy" id="1481888"/>
    <lineage>
        <taxon>Eukaryota</taxon>
        <taxon>Sar</taxon>
        <taxon>Alveolata</taxon>
        <taxon>Ciliophora</taxon>
        <taxon>Postciliodesmatophora</taxon>
        <taxon>Heterotrichea</taxon>
        <taxon>Heterotrichida</taxon>
        <taxon>Blepharismidae</taxon>
        <taxon>Blepharisma</taxon>
    </lineage>
</organism>
<keyword evidence="1" id="KW-0880">Kelch repeat</keyword>
<keyword evidence="4" id="KW-0812">Transmembrane</keyword>
<name>A0AAU9IZ92_9CILI</name>
<dbReference type="SUPFAM" id="SSF117281">
    <property type="entry name" value="Kelch motif"/>
    <property type="match status" value="3"/>
</dbReference>
<proteinExistence type="predicted"/>
<accession>A0AAU9IZ92</accession>
<feature type="transmembrane region" description="Helical" evidence="4">
    <location>
        <begin position="766"/>
        <end position="785"/>
    </location>
</feature>
<feature type="transmembrane region" description="Helical" evidence="4">
    <location>
        <begin position="821"/>
        <end position="842"/>
    </location>
</feature>
<keyword evidence="4" id="KW-1133">Transmembrane helix</keyword>
<dbReference type="Gene3D" id="2.10.50.10">
    <property type="entry name" value="Tumor Necrosis Factor Receptor, subunit A, domain 2"/>
    <property type="match status" value="1"/>
</dbReference>
<dbReference type="InterPro" id="IPR015915">
    <property type="entry name" value="Kelch-typ_b-propeller"/>
</dbReference>